<feature type="compositionally biased region" description="Basic residues" evidence="1">
    <location>
        <begin position="265"/>
        <end position="274"/>
    </location>
</feature>
<feature type="compositionally biased region" description="Basic and acidic residues" evidence="1">
    <location>
        <begin position="457"/>
        <end position="474"/>
    </location>
</feature>
<feature type="domain" description="Rho-GAP" evidence="2">
    <location>
        <begin position="537"/>
        <end position="726"/>
    </location>
</feature>
<dbReference type="Gene3D" id="1.10.555.10">
    <property type="entry name" value="Rho GTPase activation protein"/>
    <property type="match status" value="1"/>
</dbReference>
<dbReference type="Pfam" id="PF00620">
    <property type="entry name" value="RhoGAP"/>
    <property type="match status" value="1"/>
</dbReference>
<organism evidence="4 5">
    <name type="scientific">Madurella mycetomatis</name>
    <dbReference type="NCBI Taxonomy" id="100816"/>
    <lineage>
        <taxon>Eukaryota</taxon>
        <taxon>Fungi</taxon>
        <taxon>Dikarya</taxon>
        <taxon>Ascomycota</taxon>
        <taxon>Pezizomycotina</taxon>
        <taxon>Sordariomycetes</taxon>
        <taxon>Sordariomycetidae</taxon>
        <taxon>Sordariales</taxon>
        <taxon>Sordariales incertae sedis</taxon>
        <taxon>Madurella</taxon>
    </lineage>
</organism>
<reference evidence="4 5" key="3">
    <citation type="submission" date="2016-01" db="EMBL/GenBank/DDBJ databases">
        <title>Madurella mycetomatis genome sequencing.</title>
        <authorList>
            <person name="Van De Sande W."/>
        </authorList>
    </citation>
    <scope>NUCLEOTIDE SEQUENCE [LARGE SCALE GENOMIC DNA]</scope>
    <source>
        <strain evidence="4">Mm55</strain>
        <strain evidence="5">mm55</strain>
    </source>
</reference>
<comment type="caution">
    <text evidence="4">The sequence shown here is derived from an EMBL/GenBank/DDBJ whole genome shotgun (WGS) entry which is preliminary data.</text>
</comment>
<dbReference type="PROSITE" id="PS50238">
    <property type="entry name" value="RHOGAP"/>
    <property type="match status" value="1"/>
</dbReference>
<dbReference type="STRING" id="100816.A0A175WGI8"/>
<evidence type="ECO:0000256" key="1">
    <source>
        <dbReference type="SAM" id="MobiDB-lite"/>
    </source>
</evidence>
<evidence type="ECO:0000313" key="3">
    <source>
        <dbReference type="EMBL" id="KXX80059.1"/>
    </source>
</evidence>
<name>A0A175WGI8_9PEZI</name>
<reference evidence="4" key="1">
    <citation type="submission" date="2015-06" db="EMBL/GenBank/DDBJ databases">
        <authorList>
            <person name="Hoefler B.C."/>
            <person name="Straight P.D."/>
        </authorList>
    </citation>
    <scope>NUCLEOTIDE SEQUENCE [LARGE SCALE GENOMIC DNA]</scope>
    <source>
        <strain evidence="4">Mm55</strain>
    </source>
</reference>
<dbReference type="AlphaFoldDB" id="A0A175WGI8"/>
<dbReference type="GO" id="GO:0007165">
    <property type="term" value="P:signal transduction"/>
    <property type="evidence" value="ECO:0007669"/>
    <property type="project" value="InterPro"/>
</dbReference>
<dbReference type="VEuPathDB" id="FungiDB:MMYC01_204995"/>
<dbReference type="CDD" id="cd00159">
    <property type="entry name" value="RhoGAP"/>
    <property type="match status" value="1"/>
</dbReference>
<accession>A0A175WGI8</accession>
<reference evidence="5" key="2">
    <citation type="submission" date="2015-06" db="EMBL/GenBank/DDBJ databases">
        <authorList>
            <person name="van de Sande W.W.J."/>
        </authorList>
    </citation>
    <scope>NUCLEOTIDE SEQUENCE [LARGE SCALE GENOMIC DNA]</scope>
    <source>
        <strain evidence="5">mm55</strain>
    </source>
</reference>
<dbReference type="SUPFAM" id="SSF48350">
    <property type="entry name" value="GTPase activation domain, GAP"/>
    <property type="match status" value="1"/>
</dbReference>
<feature type="compositionally biased region" description="Low complexity" evidence="1">
    <location>
        <begin position="294"/>
        <end position="303"/>
    </location>
</feature>
<evidence type="ECO:0000259" key="2">
    <source>
        <dbReference type="PROSITE" id="PS50238"/>
    </source>
</evidence>
<protein>
    <submittedName>
        <fullName evidence="4">GTPase-activating protein SAC7</fullName>
    </submittedName>
</protein>
<dbReference type="SMART" id="SM00324">
    <property type="entry name" value="RhoGAP"/>
    <property type="match status" value="1"/>
</dbReference>
<proteinExistence type="predicted"/>
<dbReference type="VEuPathDB" id="FungiDB:MMYC01_200606"/>
<feature type="region of interest" description="Disordered" evidence="1">
    <location>
        <begin position="438"/>
        <end position="481"/>
    </location>
</feature>
<gene>
    <name evidence="4" type="ORF">MMYC01_200606</name>
    <name evidence="3" type="ORF">MMYC01_204995</name>
</gene>
<evidence type="ECO:0000313" key="5">
    <source>
        <dbReference type="Proteomes" id="UP000078237"/>
    </source>
</evidence>
<evidence type="ECO:0000313" key="4">
    <source>
        <dbReference type="EMBL" id="KXX82908.1"/>
    </source>
</evidence>
<sequence length="742" mass="80705">MLRGPNQVPEKLGRKAVAGGGKIHDHCPSQSFAALTTLANQPADRPQLSPVDDITWLHDGRSVNAGCFAASNAIARTSLALTSFVREVRESRAELDALSTELHSLDGLLDLLKDDVASFPAALAEQTPNVLHTCLALIGELEGCISILDRPGVSRADKRSRWLASRDHIGSLRWTLAVYKSALGLAVDLVGVMNSQADGSHASSLPGRQHDVSAEDTELATVAGRIIQTTDGLQKDLRQNAALTKLKEYLDILHSETCSLLNHHESRHRGHRRGGCSSLGGAPDSAIDISYDESPSSPSSSRQASRRPPKSVPLKPWKEMDEFDGELNEMPVRAPPPPPRSIARLGSSTALNALASRPNTANSTCYGMGVASELACSRSPSSSTFTPTGIVQHRPVQERYHAGATTELSPRLEALSFRSGTSSPSGKSSILDQAHYPLWENPRTEVPVPGRPATSSSRDRQHQGGQQHGDHDRASALNRSSSKFSKTLRSIGFRRPSMQGRETSIEVEATAVFGVPLAQSMKVAKGIASTRHAAGGTSVRATRDYPLCVLRCVYYIRDCGLEAPHIFGLDGDQLRLAQLKEIFNSTTTNYGKELDWSRFSVYDAADLILLFLSELPKPLISESVGKRWVALSRQATVRGSLSMRLDQGLDFWEEAFLGINGPARSLFKLLLNLWGDITDAAQVNDMTAERLAGRVMRPLMHVTTARYQTDFLLGLAFMIRKRSEYNLAARDLGQKSNTTSQS</sequence>
<dbReference type="EMBL" id="LCTW02000006">
    <property type="protein sequence ID" value="KXX82908.1"/>
    <property type="molecule type" value="Genomic_DNA"/>
</dbReference>
<dbReference type="Proteomes" id="UP000078237">
    <property type="component" value="Unassembled WGS sequence"/>
</dbReference>
<dbReference type="OrthoDB" id="524326at2759"/>
<dbReference type="InterPro" id="IPR008936">
    <property type="entry name" value="Rho_GTPase_activation_prot"/>
</dbReference>
<keyword evidence="5" id="KW-1185">Reference proteome</keyword>
<dbReference type="InterPro" id="IPR000198">
    <property type="entry name" value="RhoGAP_dom"/>
</dbReference>
<dbReference type="EMBL" id="LCTW02000070">
    <property type="protein sequence ID" value="KXX80059.1"/>
    <property type="molecule type" value="Genomic_DNA"/>
</dbReference>
<feature type="region of interest" description="Disordered" evidence="1">
    <location>
        <begin position="265"/>
        <end position="317"/>
    </location>
</feature>